<evidence type="ECO:0000256" key="9">
    <source>
        <dbReference type="RuleBase" id="RU004560"/>
    </source>
</evidence>
<keyword evidence="4" id="KW-0132">Cell division</keyword>
<keyword evidence="7 9" id="KW-0342">GTP-binding</keyword>
<keyword evidence="5" id="KW-0732">Signal</keyword>
<evidence type="ECO:0000256" key="10">
    <source>
        <dbReference type="SAM" id="Phobius"/>
    </source>
</evidence>
<keyword evidence="3" id="KW-0433">Leucine-rich repeat</keyword>
<dbReference type="SUPFAM" id="SSF52540">
    <property type="entry name" value="P-loop containing nucleoside triphosphate hydrolases"/>
    <property type="match status" value="1"/>
</dbReference>
<dbReference type="InterPro" id="IPR016491">
    <property type="entry name" value="Septin"/>
</dbReference>
<evidence type="ECO:0000256" key="1">
    <source>
        <dbReference type="ARBA" id="ARBA00004496"/>
    </source>
</evidence>
<dbReference type="GO" id="GO:0005525">
    <property type="term" value="F:GTP binding"/>
    <property type="evidence" value="ECO:0007669"/>
    <property type="project" value="UniProtKB-KW"/>
</dbReference>
<keyword evidence="10" id="KW-0472">Membrane</keyword>
<evidence type="ECO:0000256" key="7">
    <source>
        <dbReference type="ARBA" id="ARBA00023134"/>
    </source>
</evidence>
<keyword evidence="2" id="KW-0963">Cytoplasm</keyword>
<sequence>MAQPDLLPSTSALQDHEKQYVGFATLPNQVHRKSVKKGFDFTLMVAGESGLGKSTLVNSLFLTDLYKDRKLLNAEERINQTVEIVKHTVDIEEKGVKLKLTIVDTPGFGDAVNNTECWKPITDYIDQQFEQYFRDESGLNRKNIQDNRVHCCLYFISPFGHGLRPVDVEFMKALHEKVNIVPLIAKADCLIPSEIRKLKERIREEIDKFGIKVYQFPECDSDEDEEFKQQDRELKESAPFAVIGSNTVVEAKGQRVRGRLYPWGIVEVENQAHCDFVKLRNMLIRTHMHDLKDVTCDVHYENYRAQCIQQMTSNGQLGRIQSQEIHFSSRISCEGHQTHPTHPQNKPTKELGCGVSPRACGACLPGLLLTRSHQVKMNSGILFLSLLGFLPLVIPLCPVPCKCATNIIDCTSKDLTVAKLPVAFRPSAEIIHLGYNRLTSIPNGLFDNLRSLQVVYLQGNPWECNCDILYLRSWLQWQQNRSMYRDVRCATPAHLQDRVIAHLTEDEIISTCQYWYCSLALLSQLFLFILLFLQGILVIFIIVYLQKFRRMTAEARSTTRELHQNLDTRASSSRSPYNGD</sequence>
<dbReference type="InterPro" id="IPR032675">
    <property type="entry name" value="LRR_dom_sf"/>
</dbReference>
<gene>
    <name evidence="12" type="ORF">llap_8665</name>
</gene>
<dbReference type="PANTHER" id="PTHR18884">
    <property type="entry name" value="SEPTIN"/>
    <property type="match status" value="1"/>
</dbReference>
<feature type="transmembrane region" description="Helical" evidence="10">
    <location>
        <begin position="525"/>
        <end position="545"/>
    </location>
</feature>
<dbReference type="Gene3D" id="3.40.50.300">
    <property type="entry name" value="P-loop containing nucleotide triphosphate hydrolases"/>
    <property type="match status" value="1"/>
</dbReference>
<evidence type="ECO:0000313" key="12">
    <source>
        <dbReference type="EMBL" id="PKU41038.1"/>
    </source>
</evidence>
<dbReference type="CDD" id="cd01850">
    <property type="entry name" value="CDC_Septin"/>
    <property type="match status" value="1"/>
</dbReference>
<dbReference type="GO" id="GO:0005737">
    <property type="term" value="C:cytoplasm"/>
    <property type="evidence" value="ECO:0007669"/>
    <property type="project" value="UniProtKB-SubCell"/>
</dbReference>
<name>A0A2I0U4N9_LIMLA</name>
<evidence type="ECO:0000259" key="11">
    <source>
        <dbReference type="PROSITE" id="PS51719"/>
    </source>
</evidence>
<evidence type="ECO:0000313" key="13">
    <source>
        <dbReference type="Proteomes" id="UP000233556"/>
    </source>
</evidence>
<evidence type="ECO:0000256" key="3">
    <source>
        <dbReference type="ARBA" id="ARBA00022614"/>
    </source>
</evidence>
<dbReference type="InterPro" id="IPR000483">
    <property type="entry name" value="Cys-rich_flank_reg_C"/>
</dbReference>
<dbReference type="InterPro" id="IPR027417">
    <property type="entry name" value="P-loop_NTPase"/>
</dbReference>
<dbReference type="OrthoDB" id="416553at2759"/>
<evidence type="ECO:0000256" key="4">
    <source>
        <dbReference type="ARBA" id="ARBA00022618"/>
    </source>
</evidence>
<dbReference type="GO" id="GO:0051301">
    <property type="term" value="P:cell division"/>
    <property type="evidence" value="ECO:0007669"/>
    <property type="project" value="UniProtKB-KW"/>
</dbReference>
<proteinExistence type="inferred from homology"/>
<protein>
    <submittedName>
        <fullName evidence="12">Septin-5 isoform x1</fullName>
    </submittedName>
</protein>
<organism evidence="12 13">
    <name type="scientific">Limosa lapponica baueri</name>
    <dbReference type="NCBI Taxonomy" id="1758121"/>
    <lineage>
        <taxon>Eukaryota</taxon>
        <taxon>Metazoa</taxon>
        <taxon>Chordata</taxon>
        <taxon>Craniata</taxon>
        <taxon>Vertebrata</taxon>
        <taxon>Euteleostomi</taxon>
        <taxon>Archelosauria</taxon>
        <taxon>Archosauria</taxon>
        <taxon>Dinosauria</taxon>
        <taxon>Saurischia</taxon>
        <taxon>Theropoda</taxon>
        <taxon>Coelurosauria</taxon>
        <taxon>Aves</taxon>
        <taxon>Neognathae</taxon>
        <taxon>Neoaves</taxon>
        <taxon>Charadriiformes</taxon>
        <taxon>Scolopacidae</taxon>
        <taxon>Limosa</taxon>
    </lineage>
</organism>
<evidence type="ECO:0000256" key="6">
    <source>
        <dbReference type="ARBA" id="ARBA00022741"/>
    </source>
</evidence>
<comment type="subcellular location">
    <subcellularLocation>
        <location evidence="1">Cytoplasm</location>
    </subcellularLocation>
</comment>
<keyword evidence="10" id="KW-1133">Transmembrane helix</keyword>
<reference evidence="13" key="2">
    <citation type="submission" date="2017-12" db="EMBL/GenBank/DDBJ databases">
        <title>Genome sequence of the Bar-tailed Godwit (Limosa lapponica baueri).</title>
        <authorList>
            <person name="Lima N.C.B."/>
            <person name="Parody-Merino A.M."/>
            <person name="Battley P.F."/>
            <person name="Fidler A.E."/>
            <person name="Prosdocimi F."/>
        </authorList>
    </citation>
    <scope>NUCLEOTIDE SEQUENCE [LARGE SCALE GENOMIC DNA]</scope>
</reference>
<dbReference type="Proteomes" id="UP000233556">
    <property type="component" value="Unassembled WGS sequence"/>
</dbReference>
<dbReference type="Pfam" id="PF00735">
    <property type="entry name" value="Septin"/>
    <property type="match status" value="1"/>
</dbReference>
<dbReference type="SUPFAM" id="SSF52058">
    <property type="entry name" value="L domain-like"/>
    <property type="match status" value="1"/>
</dbReference>
<keyword evidence="6 9" id="KW-0547">Nucleotide-binding</keyword>
<keyword evidence="13" id="KW-1185">Reference proteome</keyword>
<evidence type="ECO:0000256" key="2">
    <source>
        <dbReference type="ARBA" id="ARBA00022490"/>
    </source>
</evidence>
<keyword evidence="10" id="KW-0812">Transmembrane</keyword>
<dbReference type="EMBL" id="KZ506173">
    <property type="protein sequence ID" value="PKU41038.1"/>
    <property type="molecule type" value="Genomic_DNA"/>
</dbReference>
<comment type="similarity">
    <text evidence="9">Belongs to the TRAFAC class TrmE-Era-EngA-EngB-Septin-like GTPase superfamily. Septin GTPase family.</text>
</comment>
<keyword evidence="8" id="KW-0131">Cell cycle</keyword>
<dbReference type="InterPro" id="IPR030379">
    <property type="entry name" value="G_SEPTIN_dom"/>
</dbReference>
<feature type="domain" description="Septin-type G" evidence="11">
    <location>
        <begin position="37"/>
        <end position="310"/>
    </location>
</feature>
<dbReference type="FunFam" id="3.40.50.300:FF:000064">
    <property type="entry name" value="Septin 4"/>
    <property type="match status" value="1"/>
</dbReference>
<accession>A0A2I0U4N9</accession>
<dbReference type="PROSITE" id="PS51719">
    <property type="entry name" value="G_SEPTIN"/>
    <property type="match status" value="1"/>
</dbReference>
<dbReference type="SMART" id="SM00082">
    <property type="entry name" value="LRRCT"/>
    <property type="match status" value="1"/>
</dbReference>
<dbReference type="Gene3D" id="3.80.10.10">
    <property type="entry name" value="Ribonuclease Inhibitor"/>
    <property type="match status" value="1"/>
</dbReference>
<dbReference type="AlphaFoldDB" id="A0A2I0U4N9"/>
<reference evidence="13" key="1">
    <citation type="submission" date="2017-11" db="EMBL/GenBank/DDBJ databases">
        <authorList>
            <person name="Lima N.C."/>
            <person name="Parody-Merino A.M."/>
            <person name="Battley P.F."/>
            <person name="Fidler A.E."/>
            <person name="Prosdocimi F."/>
        </authorList>
    </citation>
    <scope>NUCLEOTIDE SEQUENCE [LARGE SCALE GENOMIC DNA]</scope>
</reference>
<evidence type="ECO:0000256" key="8">
    <source>
        <dbReference type="ARBA" id="ARBA00023306"/>
    </source>
</evidence>
<evidence type="ECO:0000256" key="5">
    <source>
        <dbReference type="ARBA" id="ARBA00022729"/>
    </source>
</evidence>